<dbReference type="PANTHER" id="PTHR10903">
    <property type="entry name" value="GTPASE, IMAP FAMILY MEMBER-RELATED"/>
    <property type="match status" value="1"/>
</dbReference>
<dbReference type="PROSITE" id="PS51720">
    <property type="entry name" value="G_AIG1"/>
    <property type="match status" value="1"/>
</dbReference>
<accession>A0A3Q2VRQ3</accession>
<evidence type="ECO:0000256" key="3">
    <source>
        <dbReference type="ARBA" id="ARBA00023134"/>
    </source>
</evidence>
<keyword evidence="7" id="KW-1185">Reference proteome</keyword>
<evidence type="ECO:0000259" key="5">
    <source>
        <dbReference type="PROSITE" id="PS51720"/>
    </source>
</evidence>
<evidence type="ECO:0000313" key="7">
    <source>
        <dbReference type="Proteomes" id="UP000264840"/>
    </source>
</evidence>
<proteinExistence type="inferred from homology"/>
<reference evidence="6" key="1">
    <citation type="submission" date="2025-08" db="UniProtKB">
        <authorList>
            <consortium name="Ensembl"/>
        </authorList>
    </citation>
    <scope>IDENTIFICATION</scope>
</reference>
<name>A0A3Q2VRQ3_HAPBU</name>
<dbReference type="PANTHER" id="PTHR10903:SF170">
    <property type="entry name" value="GTPASE IMAP FAMILY MEMBER 7"/>
    <property type="match status" value="1"/>
</dbReference>
<dbReference type="InterPro" id="IPR006703">
    <property type="entry name" value="G_AIG1"/>
</dbReference>
<evidence type="ECO:0000256" key="2">
    <source>
        <dbReference type="ARBA" id="ARBA00022741"/>
    </source>
</evidence>
<feature type="domain" description="AIG1-type G" evidence="5">
    <location>
        <begin position="33"/>
        <end position="98"/>
    </location>
</feature>
<dbReference type="Proteomes" id="UP000264840">
    <property type="component" value="Unplaced"/>
</dbReference>
<dbReference type="Gene3D" id="3.40.50.300">
    <property type="entry name" value="P-loop containing nucleotide triphosphate hydrolases"/>
    <property type="match status" value="1"/>
</dbReference>
<protein>
    <recommendedName>
        <fullName evidence="5">AIG1-type G domain-containing protein</fullName>
    </recommendedName>
</protein>
<dbReference type="AlphaFoldDB" id="A0A3Q2VRQ3"/>
<dbReference type="OMA" id="KMSTCSM"/>
<dbReference type="STRING" id="8153.ENSHBUP00000014490"/>
<organism evidence="6 7">
    <name type="scientific">Haplochromis burtoni</name>
    <name type="common">Burton's mouthbrooder</name>
    <name type="synonym">Chromis burtoni</name>
    <dbReference type="NCBI Taxonomy" id="8153"/>
    <lineage>
        <taxon>Eukaryota</taxon>
        <taxon>Metazoa</taxon>
        <taxon>Chordata</taxon>
        <taxon>Craniata</taxon>
        <taxon>Vertebrata</taxon>
        <taxon>Euteleostomi</taxon>
        <taxon>Actinopterygii</taxon>
        <taxon>Neopterygii</taxon>
        <taxon>Teleostei</taxon>
        <taxon>Neoteleostei</taxon>
        <taxon>Acanthomorphata</taxon>
        <taxon>Ovalentaria</taxon>
        <taxon>Cichlomorphae</taxon>
        <taxon>Cichliformes</taxon>
        <taxon>Cichlidae</taxon>
        <taxon>African cichlids</taxon>
        <taxon>Pseudocrenilabrinae</taxon>
        <taxon>Haplochromini</taxon>
        <taxon>Haplochromis</taxon>
    </lineage>
</organism>
<dbReference type="Ensembl" id="ENSHBUT00000033404.1">
    <property type="protein sequence ID" value="ENSHBUP00000014490.1"/>
    <property type="gene ID" value="ENSHBUG00000016359.1"/>
</dbReference>
<dbReference type="Pfam" id="PF04548">
    <property type="entry name" value="AIG1"/>
    <property type="match status" value="1"/>
</dbReference>
<dbReference type="GO" id="GO:0005525">
    <property type="term" value="F:GTP binding"/>
    <property type="evidence" value="ECO:0007669"/>
    <property type="project" value="UniProtKB-KW"/>
</dbReference>
<sequence length="98" mass="9974">MLATKGRTQGCVLLVLPALCGQTGCVLLGSATREELRLLLVGKTGSGKSASGNTILGAANAFKEDILPKSVTDGCLRKEAEGEDGKNIAVIDTLGLSS</sequence>
<feature type="chain" id="PRO_5018670951" description="AIG1-type G domain-containing protein" evidence="4">
    <location>
        <begin position="26"/>
        <end position="98"/>
    </location>
</feature>
<keyword evidence="4" id="KW-0732">Signal</keyword>
<dbReference type="GeneTree" id="ENSGT01020000233802"/>
<evidence type="ECO:0000313" key="6">
    <source>
        <dbReference type="Ensembl" id="ENSHBUP00000014490.1"/>
    </source>
</evidence>
<evidence type="ECO:0000256" key="4">
    <source>
        <dbReference type="SAM" id="SignalP"/>
    </source>
</evidence>
<feature type="signal peptide" evidence="4">
    <location>
        <begin position="1"/>
        <end position="25"/>
    </location>
</feature>
<keyword evidence="3" id="KW-0342">GTP-binding</keyword>
<reference evidence="6" key="2">
    <citation type="submission" date="2025-09" db="UniProtKB">
        <authorList>
            <consortium name="Ensembl"/>
        </authorList>
    </citation>
    <scope>IDENTIFICATION</scope>
</reference>
<dbReference type="InterPro" id="IPR045058">
    <property type="entry name" value="GIMA/IAN/Toc"/>
</dbReference>
<keyword evidence="2" id="KW-0547">Nucleotide-binding</keyword>
<dbReference type="SUPFAM" id="SSF52540">
    <property type="entry name" value="P-loop containing nucleoside triphosphate hydrolases"/>
    <property type="match status" value="1"/>
</dbReference>
<dbReference type="InterPro" id="IPR027417">
    <property type="entry name" value="P-loop_NTPase"/>
</dbReference>
<evidence type="ECO:0000256" key="1">
    <source>
        <dbReference type="ARBA" id="ARBA00008535"/>
    </source>
</evidence>
<comment type="similarity">
    <text evidence="1">Belongs to the TRAFAC class TrmE-Era-EngA-EngB-Septin-like GTPase superfamily. AIG1/Toc34/Toc159-like paraseptin GTPase family. IAN subfamily.</text>
</comment>